<dbReference type="EMBL" id="AM479611">
    <property type="protein sequence ID" value="CAN62026.1"/>
    <property type="molecule type" value="Genomic_DNA"/>
</dbReference>
<accession>A5C2D0</accession>
<organism evidence="2">
    <name type="scientific">Vitis vinifera</name>
    <name type="common">Grape</name>
    <dbReference type="NCBI Taxonomy" id="29760"/>
    <lineage>
        <taxon>Eukaryota</taxon>
        <taxon>Viridiplantae</taxon>
        <taxon>Streptophyta</taxon>
        <taxon>Embryophyta</taxon>
        <taxon>Tracheophyta</taxon>
        <taxon>Spermatophyta</taxon>
        <taxon>Magnoliopsida</taxon>
        <taxon>eudicotyledons</taxon>
        <taxon>Gunneridae</taxon>
        <taxon>Pentapetalae</taxon>
        <taxon>rosids</taxon>
        <taxon>Vitales</taxon>
        <taxon>Vitaceae</taxon>
        <taxon>Viteae</taxon>
        <taxon>Vitis</taxon>
    </lineage>
</organism>
<protein>
    <submittedName>
        <fullName evidence="2">Uncharacterized protein</fullName>
    </submittedName>
</protein>
<gene>
    <name evidence="2" type="ORF">VITISV_005440</name>
</gene>
<keyword evidence="1" id="KW-0472">Membrane</keyword>
<feature type="transmembrane region" description="Helical" evidence="1">
    <location>
        <begin position="12"/>
        <end position="31"/>
    </location>
</feature>
<reference evidence="2" key="1">
    <citation type="journal article" date="2007" name="PLoS ONE">
        <title>The first genome sequence of an elite grapevine cultivar (Pinot noir Vitis vinifera L.): coping with a highly heterozygous genome.</title>
        <authorList>
            <person name="Velasco R."/>
            <person name="Zharkikh A."/>
            <person name="Troggio M."/>
            <person name="Cartwright D.A."/>
            <person name="Cestaro A."/>
            <person name="Pruss D."/>
            <person name="Pindo M."/>
            <person name="FitzGerald L.M."/>
            <person name="Vezzulli S."/>
            <person name="Reid J."/>
            <person name="Malacarne G."/>
            <person name="Iliev D."/>
            <person name="Coppola G."/>
            <person name="Wardell B."/>
            <person name="Micheletti D."/>
            <person name="Macalma T."/>
            <person name="Facci M."/>
            <person name="Mitchell J.T."/>
            <person name="Perazzolli M."/>
            <person name="Eldredge G."/>
            <person name="Gatto P."/>
            <person name="Oyzerski R."/>
            <person name="Moretto M."/>
            <person name="Gutin N."/>
            <person name="Stefanini M."/>
            <person name="Chen Y."/>
            <person name="Segala C."/>
            <person name="Davenport C."/>
            <person name="Dematte L."/>
            <person name="Mraz A."/>
            <person name="Battilana J."/>
            <person name="Stormo K."/>
            <person name="Costa F."/>
            <person name="Tao Q."/>
            <person name="Si-Ammour A."/>
            <person name="Harkins T."/>
            <person name="Lackey A."/>
            <person name="Perbost C."/>
            <person name="Taillon B."/>
            <person name="Stella A."/>
            <person name="Solovyev V."/>
            <person name="Fawcett J.A."/>
            <person name="Sterck L."/>
            <person name="Vandepoele K."/>
            <person name="Grando S.M."/>
            <person name="Toppo S."/>
            <person name="Moser C."/>
            <person name="Lanchbury J."/>
            <person name="Bogden R."/>
            <person name="Skolnick M."/>
            <person name="Sgaramella V."/>
            <person name="Bhatnagar S.K."/>
            <person name="Fontana P."/>
            <person name="Gutin A."/>
            <person name="Van de Peer Y."/>
            <person name="Salamini F."/>
            <person name="Viola R."/>
        </authorList>
    </citation>
    <scope>NUCLEOTIDE SEQUENCE</scope>
</reference>
<sequence>MGDYLNRNWDGVLLMDVSYILLGLGYMTLMLPIMEKIGERTIGATELSNSINKSLVELGGPAEAGLGIGGENQASIAGQIGAVERALEVGVGDASVERKGMNCRVHFAEKMRDQEVKSRRFSGLGAPKSVEERRNGCFKWMVWVLICGK</sequence>
<name>A5C2D0_VITVI</name>
<evidence type="ECO:0000313" key="2">
    <source>
        <dbReference type="EMBL" id="CAN62026.1"/>
    </source>
</evidence>
<proteinExistence type="predicted"/>
<dbReference type="AlphaFoldDB" id="A5C2D0"/>
<evidence type="ECO:0000256" key="1">
    <source>
        <dbReference type="SAM" id="Phobius"/>
    </source>
</evidence>
<keyword evidence="1" id="KW-0812">Transmembrane</keyword>
<keyword evidence="1" id="KW-1133">Transmembrane helix</keyword>